<dbReference type="GO" id="GO:0007015">
    <property type="term" value="P:actin filament organization"/>
    <property type="evidence" value="ECO:0007669"/>
    <property type="project" value="TreeGrafter"/>
</dbReference>
<dbReference type="EMBL" id="CAJOBS010003344">
    <property type="protein sequence ID" value="CAF4853412.1"/>
    <property type="molecule type" value="Genomic_DNA"/>
</dbReference>
<dbReference type="GO" id="GO:0015629">
    <property type="term" value="C:actin cytoskeleton"/>
    <property type="evidence" value="ECO:0007669"/>
    <property type="project" value="TreeGrafter"/>
</dbReference>
<organism evidence="2 3">
    <name type="scientific">Rotaria socialis</name>
    <dbReference type="NCBI Taxonomy" id="392032"/>
    <lineage>
        <taxon>Eukaryota</taxon>
        <taxon>Metazoa</taxon>
        <taxon>Spiralia</taxon>
        <taxon>Gnathifera</taxon>
        <taxon>Rotifera</taxon>
        <taxon>Eurotatoria</taxon>
        <taxon>Bdelloidea</taxon>
        <taxon>Philodinida</taxon>
        <taxon>Philodinidae</taxon>
        <taxon>Rotaria</taxon>
    </lineage>
</organism>
<evidence type="ECO:0000259" key="1">
    <source>
        <dbReference type="PROSITE" id="PS50021"/>
    </source>
</evidence>
<dbReference type="GO" id="GO:0051015">
    <property type="term" value="F:actin filament binding"/>
    <property type="evidence" value="ECO:0007669"/>
    <property type="project" value="TreeGrafter"/>
</dbReference>
<dbReference type="InterPro" id="IPR001715">
    <property type="entry name" value="CH_dom"/>
</dbReference>
<accession>A0A821S661</accession>
<dbReference type="PANTHER" id="PTHR47385">
    <property type="entry name" value="CALPONIN"/>
    <property type="match status" value="1"/>
</dbReference>
<dbReference type="PRINTS" id="PR00889">
    <property type="entry name" value="CALPONIN"/>
</dbReference>
<dbReference type="SMART" id="SM00033">
    <property type="entry name" value="CH"/>
    <property type="match status" value="1"/>
</dbReference>
<dbReference type="InterPro" id="IPR003096">
    <property type="entry name" value="SM22_calponin"/>
</dbReference>
<dbReference type="Proteomes" id="UP000663838">
    <property type="component" value="Unassembled WGS sequence"/>
</dbReference>
<dbReference type="PANTHER" id="PTHR47385:SF24">
    <property type="entry name" value="MUSCLE-SPECIFIC PROTEIN 20"/>
    <property type="match status" value="1"/>
</dbReference>
<reference evidence="2" key="1">
    <citation type="submission" date="2021-02" db="EMBL/GenBank/DDBJ databases">
        <authorList>
            <person name="Nowell W R."/>
        </authorList>
    </citation>
    <scope>NUCLEOTIDE SEQUENCE</scope>
</reference>
<dbReference type="Pfam" id="PF00307">
    <property type="entry name" value="CH"/>
    <property type="match status" value="1"/>
</dbReference>
<comment type="caution">
    <text evidence="2">The sequence shown here is derived from an EMBL/GenBank/DDBJ whole genome shotgun (WGS) entry which is preliminary data.</text>
</comment>
<evidence type="ECO:0000313" key="3">
    <source>
        <dbReference type="Proteomes" id="UP000663838"/>
    </source>
</evidence>
<feature type="domain" description="Calponin-homology (CH)" evidence="1">
    <location>
        <begin position="24"/>
        <end position="128"/>
    </location>
</feature>
<evidence type="ECO:0000313" key="2">
    <source>
        <dbReference type="EMBL" id="CAF4853412.1"/>
    </source>
</evidence>
<protein>
    <recommendedName>
        <fullName evidence="1">Calponin-homology (CH) domain-containing protein</fullName>
    </recommendedName>
</protein>
<dbReference type="InterPro" id="IPR036872">
    <property type="entry name" value="CH_dom_sf"/>
</dbReference>
<name>A0A821S661_9BILA</name>
<dbReference type="AlphaFoldDB" id="A0A821S661"/>
<dbReference type="PRINTS" id="PR00888">
    <property type="entry name" value="SM22CALPONIN"/>
</dbReference>
<dbReference type="Gene3D" id="1.10.418.10">
    <property type="entry name" value="Calponin-like domain"/>
    <property type="match status" value="1"/>
</dbReference>
<dbReference type="SUPFAM" id="SSF47576">
    <property type="entry name" value="Calponin-homology domain, CH-domain"/>
    <property type="match status" value="1"/>
</dbReference>
<dbReference type="InterPro" id="IPR050606">
    <property type="entry name" value="Calponin-like"/>
</dbReference>
<dbReference type="PROSITE" id="PS50021">
    <property type="entry name" value="CH"/>
    <property type="match status" value="1"/>
</dbReference>
<sequence length="249" mass="28386">MANYGPAYGTLASNLVKIATKRDPKLDSQAQAWIELVIAEKFPNCSYEDALRNGIILCKLMNKLQPNAIPKFTTTIGGFRSRENICFFQNAARAYGLRDLDLFQTVDLFEKRNIAQVTYCIIALARQAQNKSFNGPILRTSTAEFCPCEATEEQLCEASIYWLAVNGHVYEEFNSDICNESHDEDNLIHKPTTENNEREVEFRSDQFWAFLLVKSKPMRIEVYKIISYVYSIPCSNAFVEGVFSQRKSA</sequence>
<gene>
    <name evidence="2" type="ORF">TOA249_LOCUS27076</name>
</gene>
<proteinExistence type="predicted"/>
<dbReference type="GO" id="GO:0031032">
    <property type="term" value="P:actomyosin structure organization"/>
    <property type="evidence" value="ECO:0007669"/>
    <property type="project" value="InterPro"/>
</dbReference>
<dbReference type="InterPro" id="IPR001997">
    <property type="entry name" value="Calponin/LIMCH1"/>
</dbReference>